<protein>
    <submittedName>
        <fullName evidence="1">Uncharacterized protein</fullName>
    </submittedName>
</protein>
<dbReference type="EMBL" id="JASBWU010000007">
    <property type="protein sequence ID" value="KAJ9120146.1"/>
    <property type="molecule type" value="Genomic_DNA"/>
</dbReference>
<evidence type="ECO:0000313" key="2">
    <source>
        <dbReference type="Proteomes" id="UP001243375"/>
    </source>
</evidence>
<name>A0ACC2XAQ2_9TREE</name>
<evidence type="ECO:0000313" key="1">
    <source>
        <dbReference type="EMBL" id="KAJ9120146.1"/>
    </source>
</evidence>
<accession>A0ACC2XAQ2</accession>
<keyword evidence="2" id="KW-1185">Reference proteome</keyword>
<dbReference type="Proteomes" id="UP001243375">
    <property type="component" value="Unassembled WGS sequence"/>
</dbReference>
<organism evidence="1 2">
    <name type="scientific">Naganishia vaughanmartiniae</name>
    <dbReference type="NCBI Taxonomy" id="1424756"/>
    <lineage>
        <taxon>Eukaryota</taxon>
        <taxon>Fungi</taxon>
        <taxon>Dikarya</taxon>
        <taxon>Basidiomycota</taxon>
        <taxon>Agaricomycotina</taxon>
        <taxon>Tremellomycetes</taxon>
        <taxon>Filobasidiales</taxon>
        <taxon>Filobasidiaceae</taxon>
        <taxon>Naganishia</taxon>
    </lineage>
</organism>
<reference evidence="1" key="1">
    <citation type="submission" date="2023-04" db="EMBL/GenBank/DDBJ databases">
        <title>Draft Genome sequencing of Naganishia species isolated from polar environments using Oxford Nanopore Technology.</title>
        <authorList>
            <person name="Leo P."/>
            <person name="Venkateswaran K."/>
        </authorList>
    </citation>
    <scope>NUCLEOTIDE SEQUENCE</scope>
    <source>
        <strain evidence="1">MNA-CCFEE 5425</strain>
    </source>
</reference>
<proteinExistence type="predicted"/>
<sequence length="432" mass="48292">MTIPVAVNEFPLPTLADNGKAALDQLLKDTEKEGKVPGVFFAAANAKEILYENQEGWVEKEKPERGRINEDTVLHLFSMTKLVTSVACLQLIAQGKIDVDDADALGRYVPELALENLQILEGYDEKTNQAIYRKPKSGITLRMLLTHTAGLFYTFMEAPKNPKVARWAKENHPKGLFEAAEPKEWLTPLLYEPGTSYLYSTALDWAGVLVERISGLSLEEYFQEKMFRPLGMKDTTFIPRDDFNERLMKVYARPAGDSLFPVPGGPVGKPETEAELKMCCGGAGLFGTTREYLMFLQNILACSAKNPDPPSFRLLEPESYELLFTPAIPPLDEDHDCLAKLVEFTGRSGYMDPHPTTDTVQHSLGLFLHLTDSKHGRLMGSGAWSGMAKTMFWLDPSSGVAGVCNTQLLEEKAEEWGKVFNAFERQIYDHLQ</sequence>
<gene>
    <name evidence="1" type="ORF">QFC22_003045</name>
</gene>
<comment type="caution">
    <text evidence="1">The sequence shown here is derived from an EMBL/GenBank/DDBJ whole genome shotgun (WGS) entry which is preliminary data.</text>
</comment>